<protein>
    <submittedName>
        <fullName evidence="1">Uncharacterized protein</fullName>
    </submittedName>
</protein>
<evidence type="ECO:0000313" key="1">
    <source>
        <dbReference type="EMBL" id="KAI0040899.1"/>
    </source>
</evidence>
<reference evidence="1" key="1">
    <citation type="submission" date="2021-02" db="EMBL/GenBank/DDBJ databases">
        <authorList>
            <consortium name="DOE Joint Genome Institute"/>
            <person name="Ahrendt S."/>
            <person name="Looney B.P."/>
            <person name="Miyauchi S."/>
            <person name="Morin E."/>
            <person name="Drula E."/>
            <person name="Courty P.E."/>
            <person name="Chicoki N."/>
            <person name="Fauchery L."/>
            <person name="Kohler A."/>
            <person name="Kuo A."/>
            <person name="Labutti K."/>
            <person name="Pangilinan J."/>
            <person name="Lipzen A."/>
            <person name="Riley R."/>
            <person name="Andreopoulos W."/>
            <person name="He G."/>
            <person name="Johnson J."/>
            <person name="Barry K.W."/>
            <person name="Grigoriev I.V."/>
            <person name="Nagy L."/>
            <person name="Hibbett D."/>
            <person name="Henrissat B."/>
            <person name="Matheny P.B."/>
            <person name="Labbe J."/>
            <person name="Martin F."/>
        </authorList>
    </citation>
    <scope>NUCLEOTIDE SEQUENCE</scope>
    <source>
        <strain evidence="1">FP105234-sp</strain>
    </source>
</reference>
<comment type="caution">
    <text evidence="1">The sequence shown here is derived from an EMBL/GenBank/DDBJ whole genome shotgun (WGS) entry which is preliminary data.</text>
</comment>
<evidence type="ECO:0000313" key="2">
    <source>
        <dbReference type="Proteomes" id="UP000814033"/>
    </source>
</evidence>
<gene>
    <name evidence="1" type="ORF">FA95DRAFT_806049</name>
</gene>
<organism evidence="1 2">
    <name type="scientific">Auriscalpium vulgare</name>
    <dbReference type="NCBI Taxonomy" id="40419"/>
    <lineage>
        <taxon>Eukaryota</taxon>
        <taxon>Fungi</taxon>
        <taxon>Dikarya</taxon>
        <taxon>Basidiomycota</taxon>
        <taxon>Agaricomycotina</taxon>
        <taxon>Agaricomycetes</taxon>
        <taxon>Russulales</taxon>
        <taxon>Auriscalpiaceae</taxon>
        <taxon>Auriscalpium</taxon>
    </lineage>
</organism>
<name>A0ACB8R9Q2_9AGAM</name>
<sequence>MAARNDDSTVPDTEGTSFAVEELLAILAASRLSPSLVERAKVCPRARKAGFLGGVVDFFISPAHGFSAIESRMSTPPRRTRSPLRVRHRPRPVFVASAFWLSRSLRMEPPKPISFCFAKHLQCTLCDRERADYVAPYTEDIFLAIASLHRVGTCHECTPGRPICPLALVASVARLRRGKPGVCRLCYWVPSK</sequence>
<dbReference type="EMBL" id="MU276159">
    <property type="protein sequence ID" value="KAI0040899.1"/>
    <property type="molecule type" value="Genomic_DNA"/>
</dbReference>
<accession>A0ACB8R9Q2</accession>
<reference evidence="1" key="2">
    <citation type="journal article" date="2022" name="New Phytol.">
        <title>Evolutionary transition to the ectomycorrhizal habit in the genomes of a hyperdiverse lineage of mushroom-forming fungi.</title>
        <authorList>
            <person name="Looney B."/>
            <person name="Miyauchi S."/>
            <person name="Morin E."/>
            <person name="Drula E."/>
            <person name="Courty P.E."/>
            <person name="Kohler A."/>
            <person name="Kuo A."/>
            <person name="LaButti K."/>
            <person name="Pangilinan J."/>
            <person name="Lipzen A."/>
            <person name="Riley R."/>
            <person name="Andreopoulos W."/>
            <person name="He G."/>
            <person name="Johnson J."/>
            <person name="Nolan M."/>
            <person name="Tritt A."/>
            <person name="Barry K.W."/>
            <person name="Grigoriev I.V."/>
            <person name="Nagy L.G."/>
            <person name="Hibbett D."/>
            <person name="Henrissat B."/>
            <person name="Matheny P.B."/>
            <person name="Labbe J."/>
            <person name="Martin F.M."/>
        </authorList>
    </citation>
    <scope>NUCLEOTIDE SEQUENCE</scope>
    <source>
        <strain evidence="1">FP105234-sp</strain>
    </source>
</reference>
<keyword evidence="2" id="KW-1185">Reference proteome</keyword>
<proteinExistence type="predicted"/>
<dbReference type="Proteomes" id="UP000814033">
    <property type="component" value="Unassembled WGS sequence"/>
</dbReference>